<feature type="domain" description="Purple acid phosphatase N-terminal" evidence="3">
    <location>
        <begin position="59"/>
        <end position="167"/>
    </location>
</feature>
<protein>
    <submittedName>
        <fullName evidence="4">3',5'-cyclic AMP phosphodiesterase CpdA</fullName>
    </submittedName>
</protein>
<dbReference type="InterPro" id="IPR008963">
    <property type="entry name" value="Purple_acid_Pase-like_N"/>
</dbReference>
<dbReference type="Gene3D" id="3.60.21.10">
    <property type="match status" value="1"/>
</dbReference>
<dbReference type="Gene3D" id="2.60.40.380">
    <property type="entry name" value="Purple acid phosphatase-like, N-terminal"/>
    <property type="match status" value="1"/>
</dbReference>
<gene>
    <name evidence="4" type="ORF">FHR24_000804</name>
</gene>
<evidence type="ECO:0000313" key="4">
    <source>
        <dbReference type="EMBL" id="NIJ44365.1"/>
    </source>
</evidence>
<dbReference type="Pfam" id="PF16656">
    <property type="entry name" value="Pur_ac_phosph_N"/>
    <property type="match status" value="1"/>
</dbReference>
<organism evidence="4 5">
    <name type="scientific">Wenyingzhuangia heitensis</name>
    <dbReference type="NCBI Taxonomy" id="1487859"/>
    <lineage>
        <taxon>Bacteria</taxon>
        <taxon>Pseudomonadati</taxon>
        <taxon>Bacteroidota</taxon>
        <taxon>Flavobacteriia</taxon>
        <taxon>Flavobacteriales</taxon>
        <taxon>Flavobacteriaceae</taxon>
        <taxon>Wenyingzhuangia</taxon>
    </lineage>
</organism>
<evidence type="ECO:0000256" key="1">
    <source>
        <dbReference type="ARBA" id="ARBA00022729"/>
    </source>
</evidence>
<accession>A0ABX0U9A5</accession>
<dbReference type="SUPFAM" id="SSF49363">
    <property type="entry name" value="Purple acid phosphatase, N-terminal domain"/>
    <property type="match status" value="1"/>
</dbReference>
<name>A0ABX0U9A5_9FLAO</name>
<dbReference type="InterPro" id="IPR029052">
    <property type="entry name" value="Metallo-depent_PP-like"/>
</dbReference>
<dbReference type="PANTHER" id="PTHR45867">
    <property type="entry name" value="PURPLE ACID PHOSPHATASE"/>
    <property type="match status" value="1"/>
</dbReference>
<dbReference type="Proteomes" id="UP000745859">
    <property type="component" value="Unassembled WGS sequence"/>
</dbReference>
<dbReference type="EMBL" id="JAASQL010000001">
    <property type="protein sequence ID" value="NIJ44365.1"/>
    <property type="molecule type" value="Genomic_DNA"/>
</dbReference>
<sequence>MKLVIKLTGIAALVFWSCTTKKESSPTHAHSEGEHYHHNVYKAQDSVLNHKLIFPSKVPDRVILHLTEHPENSIAVNWRTNAQVTEGFIQIAVATDGPEFRQNGIKRVKADTEYFQNQSKKNNEPLVVANYHSVKVEGLQPNTIYAYRVGNGGEDSRLWSEWYHTTTASNLANKAFSFIYFGDAQNEVKSMWSRLIRSSYQLFPKVDFMLHAGDLINSRDSNLEWGEWFHAGSFIHATVPSVMTPGNHEYRNEVLTPLWRPQFNLPKNGPLKEVEETTYVIDYQDLKLISLDAVSFDDKEHSRNAQVKWLDSILSTNTKKWTALFLHYPVLSVAKKRDEDNLLMKKALQPVIEKYQLDLVLTGHDHTYARGSVKNIPTGITGVYETGTVYAVSVSGPKMYESEDKKWMDRRGENIQLFQIISIENDILNYKAFTPIGNIYDAFEMTKVNGKKQVRNKIPKTQERLKKDFK</sequence>
<evidence type="ECO:0000259" key="2">
    <source>
        <dbReference type="Pfam" id="PF00149"/>
    </source>
</evidence>
<feature type="domain" description="Calcineurin-like phosphoesterase" evidence="2">
    <location>
        <begin position="204"/>
        <end position="368"/>
    </location>
</feature>
<dbReference type="InterPro" id="IPR004843">
    <property type="entry name" value="Calcineurin-like_PHP"/>
</dbReference>
<dbReference type="InterPro" id="IPR015914">
    <property type="entry name" value="PAPs_N"/>
</dbReference>
<dbReference type="RefSeq" id="WP_167184216.1">
    <property type="nucleotide sequence ID" value="NZ_JAASQL010000001.1"/>
</dbReference>
<keyword evidence="1" id="KW-0732">Signal</keyword>
<keyword evidence="5" id="KW-1185">Reference proteome</keyword>
<proteinExistence type="predicted"/>
<reference evidence="4 5" key="1">
    <citation type="submission" date="2020-03" db="EMBL/GenBank/DDBJ databases">
        <title>Genomic Encyclopedia of Type Strains, Phase IV (KMG-IV): sequencing the most valuable type-strain genomes for metagenomic binning, comparative biology and taxonomic classification.</title>
        <authorList>
            <person name="Goeker M."/>
        </authorList>
    </citation>
    <scope>NUCLEOTIDE SEQUENCE [LARGE SCALE GENOMIC DNA]</scope>
    <source>
        <strain evidence="4 5">DSM 101599</strain>
    </source>
</reference>
<dbReference type="SUPFAM" id="SSF56300">
    <property type="entry name" value="Metallo-dependent phosphatases"/>
    <property type="match status" value="1"/>
</dbReference>
<evidence type="ECO:0000259" key="3">
    <source>
        <dbReference type="Pfam" id="PF16656"/>
    </source>
</evidence>
<dbReference type="Pfam" id="PF00149">
    <property type="entry name" value="Metallophos"/>
    <property type="match status" value="1"/>
</dbReference>
<comment type="caution">
    <text evidence="4">The sequence shown here is derived from an EMBL/GenBank/DDBJ whole genome shotgun (WGS) entry which is preliminary data.</text>
</comment>
<evidence type="ECO:0000313" key="5">
    <source>
        <dbReference type="Proteomes" id="UP000745859"/>
    </source>
</evidence>
<dbReference type="PANTHER" id="PTHR45867:SF3">
    <property type="entry name" value="ACID PHOSPHATASE TYPE 7"/>
    <property type="match status" value="1"/>
</dbReference>